<feature type="region of interest" description="Disordered" evidence="1">
    <location>
        <begin position="19"/>
        <end position="67"/>
    </location>
</feature>
<dbReference type="Proteomes" id="UP001317779">
    <property type="component" value="Chromosome"/>
</dbReference>
<name>A0ABM8E2B1_9MICO</name>
<evidence type="ECO:0000313" key="2">
    <source>
        <dbReference type="EMBL" id="BDV32093.1"/>
    </source>
</evidence>
<sequence>MFGPQADADADAVARLGALEEQVRRERRPTWTPETVGNADGGSTLTEDPLVQAPAPPESDSAPPLRAPRSRVGLAVAVLVVLVFAVRALLDAVGPAAEGTTTTVEARAAYTLVRDPDARIVLRIPIEPSASSHTDAVPPVLPASGAVRWVRSLGVVHGWRVWIASADGIVQEEDCIAVSRGEVARARCVPAALRGTAALAVDVPYDLVPPADRPQGMAVGERLGFLWSGGDSGVYVLVAAEPEPRP</sequence>
<evidence type="ECO:0000256" key="1">
    <source>
        <dbReference type="SAM" id="MobiDB-lite"/>
    </source>
</evidence>
<evidence type="ECO:0000313" key="3">
    <source>
        <dbReference type="Proteomes" id="UP001317779"/>
    </source>
</evidence>
<accession>A0ABM8E2B1</accession>
<reference evidence="2 3" key="1">
    <citation type="submission" date="2022-12" db="EMBL/GenBank/DDBJ databases">
        <title>Microbacterium terricola strain KV-448 chromosome, complete genome.</title>
        <authorList>
            <person name="Oshima T."/>
            <person name="Moriya T."/>
            <person name="Bessho Y."/>
        </authorList>
    </citation>
    <scope>NUCLEOTIDE SEQUENCE [LARGE SCALE GENOMIC DNA]</scope>
    <source>
        <strain evidence="2 3">KV-448</strain>
    </source>
</reference>
<protein>
    <submittedName>
        <fullName evidence="2">Uncharacterized protein</fullName>
    </submittedName>
</protein>
<organism evidence="2 3">
    <name type="scientific">Microbacterium terricola</name>
    <dbReference type="NCBI Taxonomy" id="344163"/>
    <lineage>
        <taxon>Bacteria</taxon>
        <taxon>Bacillati</taxon>
        <taxon>Actinomycetota</taxon>
        <taxon>Actinomycetes</taxon>
        <taxon>Micrococcales</taxon>
        <taxon>Microbacteriaceae</taxon>
        <taxon>Microbacterium</taxon>
    </lineage>
</organism>
<keyword evidence="3" id="KW-1185">Reference proteome</keyword>
<proteinExistence type="predicted"/>
<dbReference type="EMBL" id="AP027141">
    <property type="protein sequence ID" value="BDV32093.1"/>
    <property type="molecule type" value="Genomic_DNA"/>
</dbReference>
<gene>
    <name evidence="2" type="ORF">Microterr_27530</name>
</gene>